<organism evidence="1 2">
    <name type="scientific">Microvirga aerophila</name>
    <dbReference type="NCBI Taxonomy" id="670291"/>
    <lineage>
        <taxon>Bacteria</taxon>
        <taxon>Pseudomonadati</taxon>
        <taxon>Pseudomonadota</taxon>
        <taxon>Alphaproteobacteria</taxon>
        <taxon>Hyphomicrobiales</taxon>
        <taxon>Methylobacteriaceae</taxon>
        <taxon>Microvirga</taxon>
    </lineage>
</organism>
<proteinExistence type="predicted"/>
<name>A0A512BMT3_9HYPH</name>
<dbReference type="AlphaFoldDB" id="A0A512BMT3"/>
<dbReference type="OrthoDB" id="8020644at2"/>
<keyword evidence="2" id="KW-1185">Reference proteome</keyword>
<evidence type="ECO:0000313" key="2">
    <source>
        <dbReference type="Proteomes" id="UP000321085"/>
    </source>
</evidence>
<dbReference type="Proteomes" id="UP000321085">
    <property type="component" value="Unassembled WGS sequence"/>
</dbReference>
<comment type="caution">
    <text evidence="1">The sequence shown here is derived from an EMBL/GenBank/DDBJ whole genome shotgun (WGS) entry which is preliminary data.</text>
</comment>
<dbReference type="EMBL" id="BJYU01000008">
    <property type="protein sequence ID" value="GEO13264.1"/>
    <property type="molecule type" value="Genomic_DNA"/>
</dbReference>
<dbReference type="RefSeq" id="WP_114185407.1">
    <property type="nucleotide sequence ID" value="NZ_BJYU01000008.1"/>
</dbReference>
<reference evidence="1 2" key="1">
    <citation type="submission" date="2019-07" db="EMBL/GenBank/DDBJ databases">
        <title>Whole genome shotgun sequence of Microvirga aerophila NBRC 106136.</title>
        <authorList>
            <person name="Hosoyama A."/>
            <person name="Uohara A."/>
            <person name="Ohji S."/>
            <person name="Ichikawa N."/>
        </authorList>
    </citation>
    <scope>NUCLEOTIDE SEQUENCE [LARGE SCALE GENOMIC DNA]</scope>
    <source>
        <strain evidence="1 2">NBRC 106136</strain>
    </source>
</reference>
<gene>
    <name evidence="1" type="ORF">MAE02_09600</name>
</gene>
<accession>A0A512BMT3</accession>
<sequence length="62" mass="6350">MLIWSVIPVLVLSTLASGPFRESFPLFVENIAQLAAVLSLFILVCSLEASGGGGKGNNSGSA</sequence>
<evidence type="ECO:0000313" key="1">
    <source>
        <dbReference type="EMBL" id="GEO13264.1"/>
    </source>
</evidence>
<protein>
    <submittedName>
        <fullName evidence="1">Uncharacterized protein</fullName>
    </submittedName>
</protein>